<dbReference type="GO" id="GO:0003684">
    <property type="term" value="F:damaged DNA binding"/>
    <property type="evidence" value="ECO:0007669"/>
    <property type="project" value="InterPro"/>
</dbReference>
<sequence length="354" mass="39648">MRKIIHIDMDCFYAAIEMRDNPALRDIPLAIGGSSDRRGVIATANYPARRFGVHSAMSTAKALMLCPQLKVIPGRMSVYKTTSEQLHDIFSRYTSLIEPLSLDEAYLDVSDSTLHCGSATRMAEDIRRTIFSELGLTASAGVAPIKFLAKIASDLNKPDGQYIIAPEQVAGFVLALPLRKIPGVGKVTAKRLADLGLETCRDVQRYDQISLIKQFGKFGQSLWQRCHGIDERSVCPDRERKSVGVERTLAQDIASWDACRAIVDELFPELERRLSKVSPDLLIARQGIKLKFSDFQQTTQEHVYPVLDKQDLLKTAERAWESRREGRGVRLVGLHVALRDPQIERQLVLGFGEQ</sequence>
<reference evidence="17 18" key="1">
    <citation type="submission" date="2016-06" db="EMBL/GenBank/DDBJ databases">
        <authorList>
            <person name="Kjaerup R.B."/>
            <person name="Dalgaard T.S."/>
            <person name="Juul-Madsen H.R."/>
        </authorList>
    </citation>
    <scope>NUCLEOTIDE SEQUENCE [LARGE SCALE GENOMIC DNA]</scope>
    <source>
        <strain evidence="17 18">GCSL-Mp3</strain>
    </source>
</reference>
<feature type="binding site" evidence="15">
    <location>
        <position position="103"/>
    </location>
    <ligand>
        <name>Mg(2+)</name>
        <dbReference type="ChEBI" id="CHEBI:18420"/>
    </ligand>
</feature>
<evidence type="ECO:0000256" key="15">
    <source>
        <dbReference type="HAMAP-Rule" id="MF_01113"/>
    </source>
</evidence>
<dbReference type="PANTHER" id="PTHR11076:SF33">
    <property type="entry name" value="DNA POLYMERASE KAPPA"/>
    <property type="match status" value="1"/>
</dbReference>
<dbReference type="HAMAP" id="MF_01113">
    <property type="entry name" value="DNApol_IV"/>
    <property type="match status" value="1"/>
</dbReference>
<dbReference type="Proteomes" id="UP000092247">
    <property type="component" value="Unassembled WGS sequence"/>
</dbReference>
<feature type="site" description="Substrate discrimination" evidence="15">
    <location>
        <position position="13"/>
    </location>
</feature>
<keyword evidence="8 15" id="KW-0479">Metal-binding</keyword>
<comment type="subcellular location">
    <subcellularLocation>
        <location evidence="1 15">Cytoplasm</location>
    </subcellularLocation>
</comment>
<keyword evidence="4 15" id="KW-0963">Cytoplasm</keyword>
<dbReference type="InterPro" id="IPR043502">
    <property type="entry name" value="DNA/RNA_pol_sf"/>
</dbReference>
<dbReference type="Gene3D" id="3.30.1490.100">
    <property type="entry name" value="DNA polymerase, Y-family, little finger domain"/>
    <property type="match status" value="1"/>
</dbReference>
<keyword evidence="9 15" id="KW-0227">DNA damage</keyword>
<dbReference type="STRING" id="368603.AYY16_11220"/>
<evidence type="ECO:0000256" key="4">
    <source>
        <dbReference type="ARBA" id="ARBA00022490"/>
    </source>
</evidence>
<accession>A0A1B8HAJ7</accession>
<dbReference type="GO" id="GO:0009432">
    <property type="term" value="P:SOS response"/>
    <property type="evidence" value="ECO:0007669"/>
    <property type="project" value="UniProtKB-ARBA"/>
</dbReference>
<evidence type="ECO:0000256" key="11">
    <source>
        <dbReference type="ARBA" id="ARBA00022932"/>
    </source>
</evidence>
<dbReference type="SUPFAM" id="SSF56672">
    <property type="entry name" value="DNA/RNA polymerases"/>
    <property type="match status" value="1"/>
</dbReference>
<evidence type="ECO:0000259" key="16">
    <source>
        <dbReference type="PROSITE" id="PS50173"/>
    </source>
</evidence>
<evidence type="ECO:0000256" key="14">
    <source>
        <dbReference type="ARBA" id="ARBA00049244"/>
    </source>
</evidence>
<evidence type="ECO:0000256" key="2">
    <source>
        <dbReference type="ARBA" id="ARBA00010945"/>
    </source>
</evidence>
<dbReference type="EMBL" id="LZEX01000023">
    <property type="protein sequence ID" value="OBU06070.1"/>
    <property type="molecule type" value="Genomic_DNA"/>
</dbReference>
<dbReference type="GO" id="GO:0006261">
    <property type="term" value="P:DNA-templated DNA replication"/>
    <property type="evidence" value="ECO:0007669"/>
    <property type="project" value="UniProtKB-UniRule"/>
</dbReference>
<evidence type="ECO:0000256" key="8">
    <source>
        <dbReference type="ARBA" id="ARBA00022723"/>
    </source>
</evidence>
<dbReference type="Gene3D" id="3.40.1170.60">
    <property type="match status" value="1"/>
</dbReference>
<proteinExistence type="inferred from homology"/>
<evidence type="ECO:0000256" key="6">
    <source>
        <dbReference type="ARBA" id="ARBA00022695"/>
    </source>
</evidence>
<dbReference type="FunFam" id="3.30.1490.100:FF:000002">
    <property type="entry name" value="DNA polymerase IV"/>
    <property type="match status" value="1"/>
</dbReference>
<dbReference type="InterPro" id="IPR043128">
    <property type="entry name" value="Rev_trsase/Diguanyl_cyclase"/>
</dbReference>
<dbReference type="InterPro" id="IPR053848">
    <property type="entry name" value="IMS_HHH_1"/>
</dbReference>
<dbReference type="CDD" id="cd03586">
    <property type="entry name" value="PolY_Pol_IV_kappa"/>
    <property type="match status" value="1"/>
</dbReference>
<evidence type="ECO:0000256" key="3">
    <source>
        <dbReference type="ARBA" id="ARBA00022457"/>
    </source>
</evidence>
<evidence type="ECO:0000256" key="5">
    <source>
        <dbReference type="ARBA" id="ARBA00022679"/>
    </source>
</evidence>
<dbReference type="FunFam" id="3.40.1170.60:FF:000001">
    <property type="entry name" value="DNA polymerase IV"/>
    <property type="match status" value="1"/>
</dbReference>
<evidence type="ECO:0000256" key="1">
    <source>
        <dbReference type="ARBA" id="ARBA00004496"/>
    </source>
</evidence>
<keyword evidence="7 15" id="KW-0235">DNA replication</keyword>
<dbReference type="Pfam" id="PF00817">
    <property type="entry name" value="IMS"/>
    <property type="match status" value="1"/>
</dbReference>
<feature type="domain" description="UmuC" evidence="16">
    <location>
        <begin position="4"/>
        <end position="185"/>
    </location>
</feature>
<protein>
    <recommendedName>
        <fullName evidence="15">DNA polymerase IV</fullName>
        <shortName evidence="15">Pol IV</shortName>
        <ecNumber evidence="15">2.7.7.7</ecNumber>
    </recommendedName>
</protein>
<dbReference type="GO" id="GO:0005829">
    <property type="term" value="C:cytosol"/>
    <property type="evidence" value="ECO:0007669"/>
    <property type="project" value="TreeGrafter"/>
</dbReference>
<dbReference type="PROSITE" id="PS50173">
    <property type="entry name" value="UMUC"/>
    <property type="match status" value="1"/>
</dbReference>
<dbReference type="GO" id="GO:0042276">
    <property type="term" value="P:error-prone translesion synthesis"/>
    <property type="evidence" value="ECO:0007669"/>
    <property type="project" value="TreeGrafter"/>
</dbReference>
<feature type="binding site" evidence="15">
    <location>
        <position position="8"/>
    </location>
    <ligand>
        <name>Mg(2+)</name>
        <dbReference type="ChEBI" id="CHEBI:18420"/>
    </ligand>
</feature>
<comment type="caution">
    <text evidence="17">The sequence shown here is derived from an EMBL/GenBank/DDBJ whole genome shotgun (WGS) entry which is preliminary data.</text>
</comment>
<dbReference type="InterPro" id="IPR017961">
    <property type="entry name" value="DNA_pol_Y-fam_little_finger"/>
</dbReference>
<dbReference type="NCBIfam" id="NF002677">
    <property type="entry name" value="PRK02406.1"/>
    <property type="match status" value="1"/>
</dbReference>
<name>A0A1B8HAJ7_9GAMM</name>
<comment type="similarity">
    <text evidence="2 15">Belongs to the DNA polymerase type-Y family.</text>
</comment>
<dbReference type="Pfam" id="PF21999">
    <property type="entry name" value="IMS_HHH_1"/>
    <property type="match status" value="1"/>
</dbReference>
<keyword evidence="10 15" id="KW-0460">Magnesium</keyword>
<evidence type="ECO:0000313" key="17">
    <source>
        <dbReference type="EMBL" id="OBU06070.1"/>
    </source>
</evidence>
<dbReference type="SUPFAM" id="SSF100879">
    <property type="entry name" value="Lesion bypass DNA polymerase (Y-family), little finger domain"/>
    <property type="match status" value="1"/>
</dbReference>
<feature type="active site" evidence="15">
    <location>
        <position position="104"/>
    </location>
</feature>
<dbReference type="Gene3D" id="1.10.150.20">
    <property type="entry name" value="5' to 3' exonuclease, C-terminal subdomain"/>
    <property type="match status" value="1"/>
</dbReference>
<gene>
    <name evidence="15" type="primary">dinB</name>
    <name evidence="17" type="ORF">AYY17_07085</name>
</gene>
<organism evidence="17 18">
    <name type="scientific">Morganella psychrotolerans</name>
    <dbReference type="NCBI Taxonomy" id="368603"/>
    <lineage>
        <taxon>Bacteria</taxon>
        <taxon>Pseudomonadati</taxon>
        <taxon>Pseudomonadota</taxon>
        <taxon>Gammaproteobacteria</taxon>
        <taxon>Enterobacterales</taxon>
        <taxon>Morganellaceae</taxon>
        <taxon>Morganella</taxon>
    </lineage>
</organism>
<keyword evidence="5 15" id="KW-0808">Transferase</keyword>
<dbReference type="Gene3D" id="3.30.70.270">
    <property type="match status" value="1"/>
</dbReference>
<evidence type="ECO:0000256" key="9">
    <source>
        <dbReference type="ARBA" id="ARBA00022763"/>
    </source>
</evidence>
<keyword evidence="12 15" id="KW-0238">DNA-binding</keyword>
<dbReference type="GO" id="GO:0000287">
    <property type="term" value="F:magnesium ion binding"/>
    <property type="evidence" value="ECO:0007669"/>
    <property type="project" value="UniProtKB-UniRule"/>
</dbReference>
<keyword evidence="3 15" id="KW-0515">Mutator protein</keyword>
<keyword evidence="13 15" id="KW-0234">DNA repair</keyword>
<comment type="catalytic activity">
    <reaction evidence="14 15">
        <text>DNA(n) + a 2'-deoxyribonucleoside 5'-triphosphate = DNA(n+1) + diphosphate</text>
        <dbReference type="Rhea" id="RHEA:22508"/>
        <dbReference type="Rhea" id="RHEA-COMP:17339"/>
        <dbReference type="Rhea" id="RHEA-COMP:17340"/>
        <dbReference type="ChEBI" id="CHEBI:33019"/>
        <dbReference type="ChEBI" id="CHEBI:61560"/>
        <dbReference type="ChEBI" id="CHEBI:173112"/>
        <dbReference type="EC" id="2.7.7.7"/>
    </reaction>
</comment>
<dbReference type="RefSeq" id="WP_067424443.1">
    <property type="nucleotide sequence ID" value="NZ_LZEX01000023.1"/>
</dbReference>
<dbReference type="GO" id="GO:0006281">
    <property type="term" value="P:DNA repair"/>
    <property type="evidence" value="ECO:0007669"/>
    <property type="project" value="UniProtKB-UniRule"/>
</dbReference>
<evidence type="ECO:0000256" key="7">
    <source>
        <dbReference type="ARBA" id="ARBA00022705"/>
    </source>
</evidence>
<evidence type="ECO:0000256" key="12">
    <source>
        <dbReference type="ARBA" id="ARBA00023125"/>
    </source>
</evidence>
<evidence type="ECO:0000313" key="18">
    <source>
        <dbReference type="Proteomes" id="UP000092247"/>
    </source>
</evidence>
<dbReference type="AlphaFoldDB" id="A0A1B8HAJ7"/>
<dbReference type="GO" id="GO:0003887">
    <property type="term" value="F:DNA-directed DNA polymerase activity"/>
    <property type="evidence" value="ECO:0007669"/>
    <property type="project" value="UniProtKB-UniRule"/>
</dbReference>
<evidence type="ECO:0000256" key="10">
    <source>
        <dbReference type="ARBA" id="ARBA00022842"/>
    </source>
</evidence>
<dbReference type="Pfam" id="PF11799">
    <property type="entry name" value="IMS_C"/>
    <property type="match status" value="1"/>
</dbReference>
<keyword evidence="11 15" id="KW-0239">DNA-directed DNA polymerase</keyword>
<comment type="subunit">
    <text evidence="15">Monomer.</text>
</comment>
<keyword evidence="6 15" id="KW-0548">Nucleotidyltransferase</keyword>
<dbReference type="EC" id="2.7.7.7" evidence="15"/>
<dbReference type="FunFam" id="1.10.150.20:FF:000019">
    <property type="entry name" value="DNA polymerase IV"/>
    <property type="match status" value="1"/>
</dbReference>
<dbReference type="InterPro" id="IPR050116">
    <property type="entry name" value="DNA_polymerase-Y"/>
</dbReference>
<evidence type="ECO:0000256" key="13">
    <source>
        <dbReference type="ARBA" id="ARBA00023204"/>
    </source>
</evidence>
<dbReference type="PANTHER" id="PTHR11076">
    <property type="entry name" value="DNA REPAIR POLYMERASE UMUC / TRANSFERASE FAMILY MEMBER"/>
    <property type="match status" value="1"/>
</dbReference>
<comment type="function">
    <text evidence="15">Poorly processive, error-prone DNA polymerase involved in untargeted mutagenesis. Copies undamaged DNA at stalled replication forks, which arise in vivo from mismatched or misaligned primer ends. These misaligned primers can be extended by PolIV. Exhibits no 3'-5' exonuclease (proofreading) activity. May be involved in translesional synthesis, in conjunction with the beta clamp from PolIII.</text>
</comment>
<dbReference type="InterPro" id="IPR036775">
    <property type="entry name" value="DNA_pol_Y-fam_lit_finger_sf"/>
</dbReference>
<dbReference type="InterPro" id="IPR001126">
    <property type="entry name" value="UmuC"/>
</dbReference>
<dbReference type="InterPro" id="IPR022880">
    <property type="entry name" value="DNApol_IV"/>
</dbReference>
<comment type="cofactor">
    <cofactor evidence="15">
        <name>Mg(2+)</name>
        <dbReference type="ChEBI" id="CHEBI:18420"/>
    </cofactor>
    <text evidence="15">Binds 2 magnesium ions per subunit.</text>
</comment>